<name>A0A9Q0GW34_9MAGN</name>
<organism evidence="6 7">
    <name type="scientific">Protea cynaroides</name>
    <dbReference type="NCBI Taxonomy" id="273540"/>
    <lineage>
        <taxon>Eukaryota</taxon>
        <taxon>Viridiplantae</taxon>
        <taxon>Streptophyta</taxon>
        <taxon>Embryophyta</taxon>
        <taxon>Tracheophyta</taxon>
        <taxon>Spermatophyta</taxon>
        <taxon>Magnoliopsida</taxon>
        <taxon>Proteales</taxon>
        <taxon>Proteaceae</taxon>
        <taxon>Protea</taxon>
    </lineage>
</organism>
<feature type="domain" description="NB-ARC" evidence="4">
    <location>
        <begin position="111"/>
        <end position="178"/>
    </location>
</feature>
<dbReference type="Pfam" id="PF18052">
    <property type="entry name" value="Rx_N"/>
    <property type="match status" value="1"/>
</dbReference>
<evidence type="ECO:0000259" key="4">
    <source>
        <dbReference type="Pfam" id="PF00931"/>
    </source>
</evidence>
<evidence type="ECO:0000256" key="3">
    <source>
        <dbReference type="ARBA" id="ARBA00022821"/>
    </source>
</evidence>
<keyword evidence="3" id="KW-0611">Plant defense</keyword>
<dbReference type="AlphaFoldDB" id="A0A9Q0GW34"/>
<dbReference type="SUPFAM" id="SSF52540">
    <property type="entry name" value="P-loop containing nucleoside triphosphate hydrolases"/>
    <property type="match status" value="1"/>
</dbReference>
<proteinExistence type="predicted"/>
<evidence type="ECO:0000256" key="2">
    <source>
        <dbReference type="ARBA" id="ARBA00022741"/>
    </source>
</evidence>
<keyword evidence="7" id="KW-1185">Reference proteome</keyword>
<dbReference type="PANTHER" id="PTHR19338">
    <property type="entry name" value="TRANSLOCASE OF INNER MITOCHONDRIAL MEMBRANE 13 HOMOLOG"/>
    <property type="match status" value="1"/>
</dbReference>
<dbReference type="Gene3D" id="1.20.5.4130">
    <property type="match status" value="1"/>
</dbReference>
<dbReference type="OrthoDB" id="5279713at2759"/>
<comment type="caution">
    <text evidence="6">The sequence shown here is derived from an EMBL/GenBank/DDBJ whole genome shotgun (WGS) entry which is preliminary data.</text>
</comment>
<keyword evidence="1" id="KW-0677">Repeat</keyword>
<gene>
    <name evidence="6" type="ORF">NE237_030978</name>
</gene>
<reference evidence="6" key="1">
    <citation type="journal article" date="2023" name="Plant J.">
        <title>The genome of the king protea, Protea cynaroides.</title>
        <authorList>
            <person name="Chang J."/>
            <person name="Duong T.A."/>
            <person name="Schoeman C."/>
            <person name="Ma X."/>
            <person name="Roodt D."/>
            <person name="Barker N."/>
            <person name="Li Z."/>
            <person name="Van de Peer Y."/>
            <person name="Mizrachi E."/>
        </authorList>
    </citation>
    <scope>NUCLEOTIDE SEQUENCE</scope>
    <source>
        <tissue evidence="6">Young leaves</tissue>
    </source>
</reference>
<dbReference type="Pfam" id="PF00931">
    <property type="entry name" value="NB-ARC"/>
    <property type="match status" value="1"/>
</dbReference>
<dbReference type="EMBL" id="JAMYWD010000012">
    <property type="protein sequence ID" value="KAJ4954146.1"/>
    <property type="molecule type" value="Genomic_DNA"/>
</dbReference>
<sequence length="179" mass="20743">MILAVLKDAEIRQEKDKLISLWLKRLKDLAYEVDNVLDEFSFEWLILTQQSNSISSKMAHKIKDINEKIDKIEKDMKMFNFKVGDVNDHFKNDLDRETNARLDNSQIFGREKEKSMLIDTLIGSSNKEFLSVIPIVGIGSLGKITLAKTVYNDESIIAYFDKRTWICMSDNFSVSRLIK</sequence>
<evidence type="ECO:0000313" key="7">
    <source>
        <dbReference type="Proteomes" id="UP001141806"/>
    </source>
</evidence>
<dbReference type="PANTHER" id="PTHR19338:SF73">
    <property type="entry name" value="DISEASE RESISTANCE PROTEIN RGA2-LIKE"/>
    <property type="match status" value="1"/>
</dbReference>
<keyword evidence="2" id="KW-0547">Nucleotide-binding</keyword>
<dbReference type="InterPro" id="IPR027417">
    <property type="entry name" value="P-loop_NTPase"/>
</dbReference>
<evidence type="ECO:0000313" key="6">
    <source>
        <dbReference type="EMBL" id="KAJ4954146.1"/>
    </source>
</evidence>
<dbReference type="GO" id="GO:0006952">
    <property type="term" value="P:defense response"/>
    <property type="evidence" value="ECO:0007669"/>
    <property type="project" value="UniProtKB-KW"/>
</dbReference>
<evidence type="ECO:0000259" key="5">
    <source>
        <dbReference type="Pfam" id="PF18052"/>
    </source>
</evidence>
<accession>A0A9Q0GW34</accession>
<dbReference type="InterPro" id="IPR041118">
    <property type="entry name" value="Rx_N"/>
</dbReference>
<dbReference type="InterPro" id="IPR002182">
    <property type="entry name" value="NB-ARC"/>
</dbReference>
<protein>
    <submittedName>
        <fullName evidence="6">Uncharacterized protein</fullName>
    </submittedName>
</protein>
<dbReference type="GO" id="GO:0043531">
    <property type="term" value="F:ADP binding"/>
    <property type="evidence" value="ECO:0007669"/>
    <property type="project" value="InterPro"/>
</dbReference>
<feature type="domain" description="Disease resistance N-terminal" evidence="5">
    <location>
        <begin position="1"/>
        <end position="53"/>
    </location>
</feature>
<dbReference type="Gene3D" id="3.40.50.300">
    <property type="entry name" value="P-loop containing nucleotide triphosphate hydrolases"/>
    <property type="match status" value="1"/>
</dbReference>
<evidence type="ECO:0000256" key="1">
    <source>
        <dbReference type="ARBA" id="ARBA00022737"/>
    </source>
</evidence>
<dbReference type="Proteomes" id="UP001141806">
    <property type="component" value="Unassembled WGS sequence"/>
</dbReference>